<dbReference type="PANTHER" id="PTHR30461">
    <property type="entry name" value="DNA-INVERTASE FROM LAMBDOID PROPHAGE"/>
    <property type="match status" value="1"/>
</dbReference>
<dbReference type="SUPFAM" id="SSF53041">
    <property type="entry name" value="Resolvase-like"/>
    <property type="match status" value="1"/>
</dbReference>
<dbReference type="Proteomes" id="UP000646478">
    <property type="component" value="Unassembled WGS sequence"/>
</dbReference>
<evidence type="ECO:0000259" key="1">
    <source>
        <dbReference type="PROSITE" id="PS51736"/>
    </source>
</evidence>
<reference evidence="3" key="1">
    <citation type="journal article" date="2014" name="Int. J. Syst. Evol. Microbiol.">
        <title>Complete genome sequence of Corynebacterium casei LMG S-19264T (=DSM 44701T), isolated from a smear-ripened cheese.</title>
        <authorList>
            <consortium name="US DOE Joint Genome Institute (JGI-PGF)"/>
            <person name="Walter F."/>
            <person name="Albersmeier A."/>
            <person name="Kalinowski J."/>
            <person name="Ruckert C."/>
        </authorList>
    </citation>
    <scope>NUCLEOTIDE SEQUENCE</scope>
    <source>
        <strain evidence="3">CGMCC 1.15082</strain>
    </source>
</reference>
<feature type="domain" description="Resolvase/invertase-type recombinase catalytic" evidence="1">
    <location>
        <begin position="2"/>
        <end position="145"/>
    </location>
</feature>
<organism evidence="3 4">
    <name type="scientific">Brucella endophytica</name>
    <dbReference type="NCBI Taxonomy" id="1963359"/>
    <lineage>
        <taxon>Bacteria</taxon>
        <taxon>Pseudomonadati</taxon>
        <taxon>Pseudomonadota</taxon>
        <taxon>Alphaproteobacteria</taxon>
        <taxon>Hyphomicrobiales</taxon>
        <taxon>Brucellaceae</taxon>
        <taxon>Brucella/Ochrobactrum group</taxon>
        <taxon>Brucella</taxon>
    </lineage>
</organism>
<dbReference type="Pfam" id="PF13408">
    <property type="entry name" value="Zn_ribbon_recom"/>
    <property type="match status" value="1"/>
</dbReference>
<dbReference type="CDD" id="cd00338">
    <property type="entry name" value="Ser_Recombinase"/>
    <property type="match status" value="1"/>
</dbReference>
<dbReference type="PROSITE" id="PS51736">
    <property type="entry name" value="RECOMBINASES_3"/>
    <property type="match status" value="1"/>
</dbReference>
<evidence type="ECO:0000313" key="3">
    <source>
        <dbReference type="EMBL" id="GGB13394.1"/>
    </source>
</evidence>
<dbReference type="Pfam" id="PF07508">
    <property type="entry name" value="Recombinase"/>
    <property type="match status" value="1"/>
</dbReference>
<comment type="caution">
    <text evidence="3">The sequence shown here is derived from an EMBL/GenBank/DDBJ whole genome shotgun (WGS) entry which is preliminary data.</text>
</comment>
<keyword evidence="4" id="KW-1185">Reference proteome</keyword>
<dbReference type="Gene3D" id="3.40.50.1390">
    <property type="entry name" value="Resolvase, N-terminal catalytic domain"/>
    <property type="match status" value="1"/>
</dbReference>
<reference evidence="3" key="2">
    <citation type="submission" date="2020-09" db="EMBL/GenBank/DDBJ databases">
        <authorList>
            <person name="Sun Q."/>
            <person name="Zhou Y."/>
        </authorList>
    </citation>
    <scope>NUCLEOTIDE SEQUENCE</scope>
    <source>
        <strain evidence="3">CGMCC 1.15082</strain>
    </source>
</reference>
<feature type="domain" description="Recombinase" evidence="2">
    <location>
        <begin position="149"/>
        <end position="292"/>
    </location>
</feature>
<dbReference type="PROSITE" id="PS51737">
    <property type="entry name" value="RECOMBINASE_DNA_BIND"/>
    <property type="match status" value="1"/>
</dbReference>
<dbReference type="GO" id="GO:0000150">
    <property type="term" value="F:DNA strand exchange activity"/>
    <property type="evidence" value="ECO:0007669"/>
    <property type="project" value="InterPro"/>
</dbReference>
<dbReference type="InterPro" id="IPR011109">
    <property type="entry name" value="DNA_bind_recombinase_dom"/>
</dbReference>
<dbReference type="GO" id="GO:0003677">
    <property type="term" value="F:DNA binding"/>
    <property type="evidence" value="ECO:0007669"/>
    <property type="project" value="InterPro"/>
</dbReference>
<dbReference type="PANTHER" id="PTHR30461:SF23">
    <property type="entry name" value="DNA RECOMBINASE-RELATED"/>
    <property type="match status" value="1"/>
</dbReference>
<proteinExistence type="predicted"/>
<evidence type="ECO:0000313" key="4">
    <source>
        <dbReference type="Proteomes" id="UP000646478"/>
    </source>
</evidence>
<dbReference type="InterPro" id="IPR038109">
    <property type="entry name" value="DNA_bind_recomb_sf"/>
</dbReference>
<protein>
    <submittedName>
        <fullName evidence="3">Resolvase</fullName>
    </submittedName>
</protein>
<name>A0A916SRS0_9HYPH</name>
<dbReference type="InterPro" id="IPR036162">
    <property type="entry name" value="Resolvase-like_N_sf"/>
</dbReference>
<dbReference type="InterPro" id="IPR025827">
    <property type="entry name" value="Zn_ribbon_recom_dom"/>
</dbReference>
<accession>A0A916SRS0</accession>
<dbReference type="SMART" id="SM00857">
    <property type="entry name" value="Resolvase"/>
    <property type="match status" value="1"/>
</dbReference>
<gene>
    <name evidence="3" type="ORF">GCM10011491_46390</name>
</gene>
<dbReference type="Gene3D" id="3.90.1750.20">
    <property type="entry name" value="Putative Large Serine Recombinase, Chain B, Domain 2"/>
    <property type="match status" value="1"/>
</dbReference>
<sequence length="544" mass="61512">MRAALYARYSSDNQRDASIEDQLRLCRARAEREGWTVLDSYTDRAISGASLLRPGVQELIADGLKRRFDVILTESLDRLSRDQEDIAGFYKRMRFASVQIITLSEGEVSELHIGLKGTMGALYLKDLADKTRRGLRGRIEDGKSGGGLCYGYDVVRRIDEAGEASRGERTINETEANIVRRIFEEYLDGKSSRAIAMGLNVEGVPGPQGSEWGPSTIHGNPKRGTGILNNELYVGKLVWNRLRYLKDPDTGKRVSRLNPESEWVVQEMPELRIVDQAIWDAVKERQEKLAHDPAIETSNNFLCERRRPKHLFTGLIKCGCCGGGYSMISKDMLGCTNARSKGTCNNRLNIRRDTLEAAVLSGLEKHLMEPELFREFCEEFTREVNKARMDARVSIEAGEAEIKKIDRELEKILDLYLKDALSVDMVKERGAKLESRKQELKAFLDGAEKPPALLHPNMAKIYHEEIAALRLQLGNEETWTCFGKVERQFQIMRPVSRTARGLNNQAPNAAWLDCRSHRCSGQWQFLPDFASGRRFSRPVPISAS</sequence>
<dbReference type="InterPro" id="IPR006119">
    <property type="entry name" value="Resolv_N"/>
</dbReference>
<dbReference type="InterPro" id="IPR050639">
    <property type="entry name" value="SSR_resolvase"/>
</dbReference>
<evidence type="ECO:0000259" key="2">
    <source>
        <dbReference type="PROSITE" id="PS51737"/>
    </source>
</evidence>
<dbReference type="AlphaFoldDB" id="A0A916SRS0"/>
<dbReference type="Pfam" id="PF00239">
    <property type="entry name" value="Resolvase"/>
    <property type="match status" value="1"/>
</dbReference>
<dbReference type="EMBL" id="BMHH01000048">
    <property type="protein sequence ID" value="GGB13394.1"/>
    <property type="molecule type" value="Genomic_DNA"/>
</dbReference>